<evidence type="ECO:0000256" key="3">
    <source>
        <dbReference type="ARBA" id="ARBA00022840"/>
    </source>
</evidence>
<dbReference type="GO" id="GO:0009396">
    <property type="term" value="P:folic acid-containing compound biosynthetic process"/>
    <property type="evidence" value="ECO:0007669"/>
    <property type="project" value="TreeGrafter"/>
</dbReference>
<name>A0A9X3WHC9_9BACI</name>
<gene>
    <name evidence="6" type="ORF">NC661_01250</name>
</gene>
<evidence type="ECO:0000313" key="6">
    <source>
        <dbReference type="EMBL" id="MDC3419008.1"/>
    </source>
</evidence>
<dbReference type="GO" id="GO:0030272">
    <property type="term" value="F:5-formyltetrahydrofolate cyclo-ligase activity"/>
    <property type="evidence" value="ECO:0007669"/>
    <property type="project" value="UniProtKB-EC"/>
</dbReference>
<feature type="binding site" evidence="4">
    <location>
        <position position="50"/>
    </location>
    <ligand>
        <name>substrate</name>
    </ligand>
</feature>
<evidence type="ECO:0000313" key="7">
    <source>
        <dbReference type="Proteomes" id="UP001145072"/>
    </source>
</evidence>
<dbReference type="Proteomes" id="UP001145072">
    <property type="component" value="Unassembled WGS sequence"/>
</dbReference>
<keyword evidence="5" id="KW-0479">Metal-binding</keyword>
<comment type="similarity">
    <text evidence="1 5">Belongs to the 5-formyltetrahydrofolate cyclo-ligase family.</text>
</comment>
<comment type="caution">
    <text evidence="6">The sequence shown here is derived from an EMBL/GenBank/DDBJ whole genome shotgun (WGS) entry which is preliminary data.</text>
</comment>
<dbReference type="GO" id="GO:0046872">
    <property type="term" value="F:metal ion binding"/>
    <property type="evidence" value="ECO:0007669"/>
    <property type="project" value="UniProtKB-KW"/>
</dbReference>
<reference evidence="6" key="1">
    <citation type="submission" date="2022-06" db="EMBL/GenBank/DDBJ databases">
        <title>Aquibacillus sp. a new bacterium isolated from soil saline samples.</title>
        <authorList>
            <person name="Galisteo C."/>
            <person name="De La Haba R."/>
            <person name="Sanchez-Porro C."/>
            <person name="Ventosa A."/>
        </authorList>
    </citation>
    <scope>NUCLEOTIDE SEQUENCE</scope>
    <source>
        <strain evidence="6">JCM 12387</strain>
    </source>
</reference>
<dbReference type="EC" id="6.3.3.2" evidence="5"/>
<feature type="binding site" evidence="4">
    <location>
        <begin position="4"/>
        <end position="8"/>
    </location>
    <ligand>
        <name>ATP</name>
        <dbReference type="ChEBI" id="CHEBI:30616"/>
    </ligand>
</feature>
<dbReference type="InterPro" id="IPR002698">
    <property type="entry name" value="FTHF_cligase"/>
</dbReference>
<keyword evidence="6" id="KW-0436">Ligase</keyword>
<proteinExistence type="inferred from homology"/>
<feature type="binding site" evidence="4">
    <location>
        <begin position="134"/>
        <end position="142"/>
    </location>
    <ligand>
        <name>ATP</name>
        <dbReference type="ChEBI" id="CHEBI:30616"/>
    </ligand>
</feature>
<protein>
    <recommendedName>
        <fullName evidence="5">5-formyltetrahydrofolate cyclo-ligase</fullName>
        <ecNumber evidence="5">6.3.3.2</ecNumber>
    </recommendedName>
</protein>
<dbReference type="AlphaFoldDB" id="A0A9X3WHC9"/>
<dbReference type="PANTHER" id="PTHR23407:SF1">
    <property type="entry name" value="5-FORMYLTETRAHYDROFOLATE CYCLO-LIGASE"/>
    <property type="match status" value="1"/>
</dbReference>
<accession>A0A9X3WHC9</accession>
<evidence type="ECO:0000256" key="1">
    <source>
        <dbReference type="ARBA" id="ARBA00010638"/>
    </source>
</evidence>
<feature type="binding site" evidence="4">
    <location>
        <position position="55"/>
    </location>
    <ligand>
        <name>substrate</name>
    </ligand>
</feature>
<dbReference type="Gene3D" id="3.40.50.10420">
    <property type="entry name" value="NagB/RpiA/CoA transferase-like"/>
    <property type="match status" value="1"/>
</dbReference>
<dbReference type="NCBIfam" id="TIGR02727">
    <property type="entry name" value="MTHFS_bact"/>
    <property type="match status" value="1"/>
</dbReference>
<evidence type="ECO:0000256" key="4">
    <source>
        <dbReference type="PIRSR" id="PIRSR006806-1"/>
    </source>
</evidence>
<dbReference type="SUPFAM" id="SSF100950">
    <property type="entry name" value="NagB/RpiA/CoA transferase-like"/>
    <property type="match status" value="1"/>
</dbReference>
<dbReference type="GO" id="GO:0035999">
    <property type="term" value="P:tetrahydrofolate interconversion"/>
    <property type="evidence" value="ECO:0007669"/>
    <property type="project" value="TreeGrafter"/>
</dbReference>
<dbReference type="PIRSF" id="PIRSF006806">
    <property type="entry name" value="FTHF_cligase"/>
    <property type="match status" value="1"/>
</dbReference>
<keyword evidence="2 4" id="KW-0547">Nucleotide-binding</keyword>
<keyword evidence="7" id="KW-1185">Reference proteome</keyword>
<keyword evidence="5" id="KW-0460">Magnesium</keyword>
<comment type="catalytic activity">
    <reaction evidence="5">
        <text>(6S)-5-formyl-5,6,7,8-tetrahydrofolate + ATP = (6R)-5,10-methenyltetrahydrofolate + ADP + phosphate</text>
        <dbReference type="Rhea" id="RHEA:10488"/>
        <dbReference type="ChEBI" id="CHEBI:30616"/>
        <dbReference type="ChEBI" id="CHEBI:43474"/>
        <dbReference type="ChEBI" id="CHEBI:57455"/>
        <dbReference type="ChEBI" id="CHEBI:57457"/>
        <dbReference type="ChEBI" id="CHEBI:456216"/>
        <dbReference type="EC" id="6.3.3.2"/>
    </reaction>
</comment>
<dbReference type="Pfam" id="PF01812">
    <property type="entry name" value="5-FTHF_cyc-lig"/>
    <property type="match status" value="1"/>
</dbReference>
<keyword evidence="3 4" id="KW-0067">ATP-binding</keyword>
<evidence type="ECO:0000256" key="5">
    <source>
        <dbReference type="RuleBase" id="RU361279"/>
    </source>
</evidence>
<dbReference type="GO" id="GO:0005524">
    <property type="term" value="F:ATP binding"/>
    <property type="evidence" value="ECO:0007669"/>
    <property type="project" value="UniProtKB-KW"/>
</dbReference>
<organism evidence="6 7">
    <name type="scientific">Aquibacillus koreensis</name>
    <dbReference type="NCBI Taxonomy" id="279446"/>
    <lineage>
        <taxon>Bacteria</taxon>
        <taxon>Bacillati</taxon>
        <taxon>Bacillota</taxon>
        <taxon>Bacilli</taxon>
        <taxon>Bacillales</taxon>
        <taxon>Bacillaceae</taxon>
        <taxon>Aquibacillus</taxon>
    </lineage>
</organism>
<dbReference type="RefSeq" id="WP_259871381.1">
    <property type="nucleotide sequence ID" value="NZ_JAMQJZ010000001.1"/>
</dbReference>
<evidence type="ECO:0000256" key="2">
    <source>
        <dbReference type="ARBA" id="ARBA00022741"/>
    </source>
</evidence>
<dbReference type="InterPro" id="IPR037171">
    <property type="entry name" value="NagB/RpiA_transferase-like"/>
</dbReference>
<dbReference type="PANTHER" id="PTHR23407">
    <property type="entry name" value="ATPASE INHIBITOR/5-FORMYLTETRAHYDROFOLATE CYCLO-LIGASE"/>
    <property type="match status" value="1"/>
</dbReference>
<dbReference type="InterPro" id="IPR024185">
    <property type="entry name" value="FTHF_cligase-like_sf"/>
</dbReference>
<sequence length="185" mass="21658">MLEKEMLRKEAKQRLAQITELDRASIEKNMLHHLLHSEIWNKANRIAITISQPYEWSTKEIIRAAWEQGKKVCIPKCYPVKKEMIFYDFSSFKELESVYFNLYEPIPNTDLKQDKNDIDLIIVPGILFDLEGYRIGHGGGYYDRYLKGYHGDTLSLASTFQVIKEIPREHFDIAVQVIVTEEGFL</sequence>
<comment type="cofactor">
    <cofactor evidence="5">
        <name>Mg(2+)</name>
        <dbReference type="ChEBI" id="CHEBI:18420"/>
    </cofactor>
</comment>
<dbReference type="EMBL" id="JAMQJZ010000001">
    <property type="protein sequence ID" value="MDC3419008.1"/>
    <property type="molecule type" value="Genomic_DNA"/>
</dbReference>